<keyword evidence="2" id="KW-0812">Transmembrane</keyword>
<feature type="transmembrane region" description="Helical" evidence="2">
    <location>
        <begin position="58"/>
        <end position="75"/>
    </location>
</feature>
<organism evidence="5 6">
    <name type="scientific">Rathayibacter festucae</name>
    <dbReference type="NCBI Taxonomy" id="110937"/>
    <lineage>
        <taxon>Bacteria</taxon>
        <taxon>Bacillati</taxon>
        <taxon>Actinomycetota</taxon>
        <taxon>Actinomycetes</taxon>
        <taxon>Micrococcales</taxon>
        <taxon>Microbacteriaceae</taxon>
        <taxon>Rathayibacter</taxon>
    </lineage>
</organism>
<dbReference type="PROSITE" id="PS50883">
    <property type="entry name" value="EAL"/>
    <property type="match status" value="1"/>
</dbReference>
<dbReference type="InterPro" id="IPR001633">
    <property type="entry name" value="EAL_dom"/>
</dbReference>
<keyword evidence="2" id="KW-1133">Transmembrane helix</keyword>
<dbReference type="EMBL" id="CP047180">
    <property type="protein sequence ID" value="QHC62869.1"/>
    <property type="molecule type" value="Genomic_DNA"/>
</dbReference>
<dbReference type="SMART" id="SM00052">
    <property type="entry name" value="EAL"/>
    <property type="match status" value="1"/>
</dbReference>
<dbReference type="InterPro" id="IPR035919">
    <property type="entry name" value="EAL_sf"/>
</dbReference>
<evidence type="ECO:0000313" key="5">
    <source>
        <dbReference type="EMBL" id="QHC62869.1"/>
    </source>
</evidence>
<evidence type="ECO:0000259" key="4">
    <source>
        <dbReference type="PROSITE" id="PS50887"/>
    </source>
</evidence>
<feature type="domain" description="GGDEF" evidence="4">
    <location>
        <begin position="395"/>
        <end position="525"/>
    </location>
</feature>
<dbReference type="RefSeq" id="WP_159422794.1">
    <property type="nucleotide sequence ID" value="NZ_CP047180.1"/>
</dbReference>
<accession>A0ABX6GZB7</accession>
<dbReference type="Gene3D" id="3.30.70.270">
    <property type="match status" value="1"/>
</dbReference>
<feature type="domain" description="EAL" evidence="3">
    <location>
        <begin position="531"/>
        <end position="782"/>
    </location>
</feature>
<dbReference type="PROSITE" id="PS50887">
    <property type="entry name" value="GGDEF"/>
    <property type="match status" value="1"/>
</dbReference>
<dbReference type="InterPro" id="IPR043128">
    <property type="entry name" value="Rev_trsase/Diguanyl_cyclase"/>
</dbReference>
<feature type="transmembrane region" description="Helical" evidence="2">
    <location>
        <begin position="34"/>
        <end position="52"/>
    </location>
</feature>
<dbReference type="Pfam" id="PF00563">
    <property type="entry name" value="EAL"/>
    <property type="match status" value="1"/>
</dbReference>
<dbReference type="InterPro" id="IPR029787">
    <property type="entry name" value="Nucleotide_cyclase"/>
</dbReference>
<dbReference type="InterPro" id="IPR050706">
    <property type="entry name" value="Cyclic-di-GMP_PDE-like"/>
</dbReference>
<name>A0ABX6GZB7_9MICO</name>
<gene>
    <name evidence="5" type="ORF">GSU69_09370</name>
</gene>
<dbReference type="SUPFAM" id="SSF55073">
    <property type="entry name" value="Nucleotide cyclase"/>
    <property type="match status" value="1"/>
</dbReference>
<dbReference type="InterPro" id="IPR000160">
    <property type="entry name" value="GGDEF_dom"/>
</dbReference>
<dbReference type="PANTHER" id="PTHR33121">
    <property type="entry name" value="CYCLIC DI-GMP PHOSPHODIESTERASE PDEF"/>
    <property type="match status" value="1"/>
</dbReference>
<reference evidence="6" key="1">
    <citation type="submission" date="2019-12" db="EMBL/GenBank/DDBJ databases">
        <title>Complete and draft genome sequences of new strains and members of some known species of the genus Rathayibacter isolated from plants.</title>
        <authorList>
            <person name="Tarlachkov S.V."/>
            <person name="Starodumova I.P."/>
            <person name="Dorofeeva L.V."/>
            <person name="Prisyazhnaya N.V."/>
            <person name="Leyn S."/>
            <person name="Zlamal J."/>
            <person name="Elan M."/>
            <person name="Osterman A.L."/>
            <person name="Nadler S."/>
            <person name="Subbotin S.A."/>
            <person name="Evtushenko L.I."/>
        </authorList>
    </citation>
    <scope>NUCLEOTIDE SEQUENCE [LARGE SCALE GENOMIC DNA]</scope>
    <source>
        <strain evidence="6">VKM Ac-2802</strain>
    </source>
</reference>
<dbReference type="CDD" id="cd01949">
    <property type="entry name" value="GGDEF"/>
    <property type="match status" value="1"/>
</dbReference>
<evidence type="ECO:0000256" key="2">
    <source>
        <dbReference type="SAM" id="Phobius"/>
    </source>
</evidence>
<dbReference type="SUPFAM" id="SSF141868">
    <property type="entry name" value="EAL domain-like"/>
    <property type="match status" value="1"/>
</dbReference>
<dbReference type="SMART" id="SM00267">
    <property type="entry name" value="GGDEF"/>
    <property type="match status" value="1"/>
</dbReference>
<dbReference type="NCBIfam" id="TIGR00254">
    <property type="entry name" value="GGDEF"/>
    <property type="match status" value="1"/>
</dbReference>
<dbReference type="Gene3D" id="3.20.20.450">
    <property type="entry name" value="EAL domain"/>
    <property type="match status" value="1"/>
</dbReference>
<feature type="transmembrane region" description="Helical" evidence="2">
    <location>
        <begin position="82"/>
        <end position="102"/>
    </location>
</feature>
<feature type="transmembrane region" description="Helical" evidence="2">
    <location>
        <begin position="202"/>
        <end position="220"/>
    </location>
</feature>
<evidence type="ECO:0000259" key="3">
    <source>
        <dbReference type="PROSITE" id="PS50883"/>
    </source>
</evidence>
<keyword evidence="6" id="KW-1185">Reference proteome</keyword>
<feature type="region of interest" description="Disordered" evidence="1">
    <location>
        <begin position="1"/>
        <end position="26"/>
    </location>
</feature>
<dbReference type="CDD" id="cd01948">
    <property type="entry name" value="EAL"/>
    <property type="match status" value="1"/>
</dbReference>
<evidence type="ECO:0000313" key="6">
    <source>
        <dbReference type="Proteomes" id="UP000464597"/>
    </source>
</evidence>
<feature type="transmembrane region" description="Helical" evidence="2">
    <location>
        <begin position="132"/>
        <end position="153"/>
    </location>
</feature>
<dbReference type="PANTHER" id="PTHR33121:SF79">
    <property type="entry name" value="CYCLIC DI-GMP PHOSPHODIESTERASE PDED-RELATED"/>
    <property type="match status" value="1"/>
</dbReference>
<sequence>MSDAAAGFSTARAEDPPASPEVLSGRGAPRSVRALRLGVGGAGLLLTLVLLVPHAPALPGLWLAFLVLLAAMWITASFRLELASGIGTVTFGVGVSVLAFLAQDVPRVQALLLWVLAIALFQVISRRPWAAVVYWTGLAALSGGAFLLVLSLFPQTGWWPVLAAVPAVLAYGLLSIGAEYLQAWLTLADVSDVPRPALRPDRVLLALGLNIVLVALAYGAHLSAGVERIDLGAGLEIRSANTLLIVALAVAVVSQYLRRARIERKLNGLIEAALALPWGDQEAIFETLERAARTAIPSASTRISATPGRAFELSAPIATPGLGLRHVVLTRRPDSGGFTALEHRTLLALAHIATQALYDRRSTRVLRDQATTDSVTGLSNLRGLYEEFAAISDQEERAVLFMDLDDFKAVNDTHGHSTGNTVLQEVARRIRESVRGDDVVARIGGDEFAVLLDSVTAGAVALRIARAVERPLVVGDAELHPRISIGAPVAVDGGSFDRVMQEADERMYETKKERKGEEAQAAAVLEAETKELDLVAEVRAAVADGTVRVAFQPVIDVAERRIVGFEALARYTRTDGTALSPITLVDIARSLGLLDELTVQIVDQAVACMIEFRAIDPSVTFLSVNIEAEQLMHDGVTDVICARRTADQGIQLCLELTEGSIGHVDEAVIERVRALTADGIAIALDDYGQEHAAAAALLTVPLSIVKIDRVFLADEENPRHATILRSIINLVSDLDMHTIVEGVETPSAHELLTSLHADRAQGYFYGRPLFPELVKERLRATGTAAMPEQPPA</sequence>
<dbReference type="Pfam" id="PF00990">
    <property type="entry name" value="GGDEF"/>
    <property type="match status" value="1"/>
</dbReference>
<keyword evidence="2" id="KW-0472">Membrane</keyword>
<evidence type="ECO:0000256" key="1">
    <source>
        <dbReference type="SAM" id="MobiDB-lite"/>
    </source>
</evidence>
<proteinExistence type="predicted"/>
<dbReference type="Proteomes" id="UP000464597">
    <property type="component" value="Chromosome"/>
</dbReference>
<feature type="transmembrane region" description="Helical" evidence="2">
    <location>
        <begin position="159"/>
        <end position="181"/>
    </location>
</feature>
<feature type="transmembrane region" description="Helical" evidence="2">
    <location>
        <begin position="108"/>
        <end position="125"/>
    </location>
</feature>
<protein>
    <submittedName>
        <fullName evidence="5">EAL domain-containing protein</fullName>
    </submittedName>
</protein>